<dbReference type="AlphaFoldDB" id="X1R910"/>
<protein>
    <submittedName>
        <fullName evidence="1">Uncharacterized protein</fullName>
    </submittedName>
</protein>
<sequence>AFAKREIEFLFMQEDYQEGKDLRYVWTPQKFYVKIHWLIFYLLAKEESQKQNTKT</sequence>
<name>X1R910_9ZZZZ</name>
<feature type="non-terminal residue" evidence="1">
    <location>
        <position position="1"/>
    </location>
</feature>
<evidence type="ECO:0000313" key="1">
    <source>
        <dbReference type="EMBL" id="GAI77033.1"/>
    </source>
</evidence>
<comment type="caution">
    <text evidence="1">The sequence shown here is derived from an EMBL/GenBank/DDBJ whole genome shotgun (WGS) entry which is preliminary data.</text>
</comment>
<accession>X1R910</accession>
<proteinExistence type="predicted"/>
<dbReference type="EMBL" id="BARW01010501">
    <property type="protein sequence ID" value="GAI77033.1"/>
    <property type="molecule type" value="Genomic_DNA"/>
</dbReference>
<reference evidence="1" key="1">
    <citation type="journal article" date="2014" name="Front. Microbiol.">
        <title>High frequency of phylogenetically diverse reductive dehalogenase-homologous genes in deep subseafloor sedimentary metagenomes.</title>
        <authorList>
            <person name="Kawai M."/>
            <person name="Futagami T."/>
            <person name="Toyoda A."/>
            <person name="Takaki Y."/>
            <person name="Nishi S."/>
            <person name="Hori S."/>
            <person name="Arai W."/>
            <person name="Tsubouchi T."/>
            <person name="Morono Y."/>
            <person name="Uchiyama I."/>
            <person name="Ito T."/>
            <person name="Fujiyama A."/>
            <person name="Inagaki F."/>
            <person name="Takami H."/>
        </authorList>
    </citation>
    <scope>NUCLEOTIDE SEQUENCE</scope>
    <source>
        <strain evidence="1">Expedition CK06-06</strain>
    </source>
</reference>
<gene>
    <name evidence="1" type="ORF">S12H4_20646</name>
</gene>
<organism evidence="1">
    <name type="scientific">marine sediment metagenome</name>
    <dbReference type="NCBI Taxonomy" id="412755"/>
    <lineage>
        <taxon>unclassified sequences</taxon>
        <taxon>metagenomes</taxon>
        <taxon>ecological metagenomes</taxon>
    </lineage>
</organism>